<feature type="region of interest" description="Disordered" evidence="1">
    <location>
        <begin position="25"/>
        <end position="52"/>
    </location>
</feature>
<evidence type="ECO:0000313" key="3">
    <source>
        <dbReference type="Proteomes" id="UP000054477"/>
    </source>
</evidence>
<organism evidence="2 3">
    <name type="scientific">Laccaria amethystina LaAM-08-1</name>
    <dbReference type="NCBI Taxonomy" id="1095629"/>
    <lineage>
        <taxon>Eukaryota</taxon>
        <taxon>Fungi</taxon>
        <taxon>Dikarya</taxon>
        <taxon>Basidiomycota</taxon>
        <taxon>Agaricomycotina</taxon>
        <taxon>Agaricomycetes</taxon>
        <taxon>Agaricomycetidae</taxon>
        <taxon>Agaricales</taxon>
        <taxon>Agaricineae</taxon>
        <taxon>Hydnangiaceae</taxon>
        <taxon>Laccaria</taxon>
    </lineage>
</organism>
<accession>A0A0C9WJ92</accession>
<protein>
    <submittedName>
        <fullName evidence="2">Uncharacterized protein</fullName>
    </submittedName>
</protein>
<feature type="compositionally biased region" description="Polar residues" evidence="1">
    <location>
        <begin position="39"/>
        <end position="50"/>
    </location>
</feature>
<sequence>MSIKFVLINNCLPSSTTYPKDLRHQRRAASTRQTRTVTNTVDSEPTTGPGLNNWRDLAVERIHAADVEYSDQSPQQTFIRCLYGHSVPVDLDSNRLLPRLSSFPFLPSCLPSRSQLLILQLTPPVHPTALPNPRIHPWQSNKHPGPPHRSLPPRLGRRRHAWPETADYGDWWDRERSRGWRNVDPIDVRRMGGWHGAGPVDELDERGELRKVGEGAVDAELLIQSSSLHLPENPPAPSLLIVGVTVIVEHIPSPSTSPIPHWGFMCTTSLLHAFTALTLTHAALTKLTFSYMVLYMVLDPDPITAQYCLSHSPLPVIVVRPSGVWRGRGVMNGEEGEQGQKRSIP</sequence>
<dbReference type="EMBL" id="KN838801">
    <property type="protein sequence ID" value="KIJ94289.1"/>
    <property type="molecule type" value="Genomic_DNA"/>
</dbReference>
<keyword evidence="3" id="KW-1185">Reference proteome</keyword>
<reference evidence="3" key="2">
    <citation type="submission" date="2015-01" db="EMBL/GenBank/DDBJ databases">
        <title>Evolutionary Origins and Diversification of the Mycorrhizal Mutualists.</title>
        <authorList>
            <consortium name="DOE Joint Genome Institute"/>
            <consortium name="Mycorrhizal Genomics Consortium"/>
            <person name="Kohler A."/>
            <person name="Kuo A."/>
            <person name="Nagy L.G."/>
            <person name="Floudas D."/>
            <person name="Copeland A."/>
            <person name="Barry K.W."/>
            <person name="Cichocki N."/>
            <person name="Veneault-Fourrey C."/>
            <person name="LaButti K."/>
            <person name="Lindquist E.A."/>
            <person name="Lipzen A."/>
            <person name="Lundell T."/>
            <person name="Morin E."/>
            <person name="Murat C."/>
            <person name="Riley R."/>
            <person name="Ohm R."/>
            <person name="Sun H."/>
            <person name="Tunlid A."/>
            <person name="Henrissat B."/>
            <person name="Grigoriev I.V."/>
            <person name="Hibbett D.S."/>
            <person name="Martin F."/>
        </authorList>
    </citation>
    <scope>NUCLEOTIDE SEQUENCE [LARGE SCALE GENOMIC DNA]</scope>
    <source>
        <strain evidence="3">LaAM-08-1</strain>
    </source>
</reference>
<name>A0A0C9WJ92_9AGAR</name>
<gene>
    <name evidence="2" type="ORF">K443DRAFT_12244</name>
</gene>
<evidence type="ECO:0000256" key="1">
    <source>
        <dbReference type="SAM" id="MobiDB-lite"/>
    </source>
</evidence>
<feature type="region of interest" description="Disordered" evidence="1">
    <location>
        <begin position="137"/>
        <end position="158"/>
    </location>
</feature>
<dbReference type="AlphaFoldDB" id="A0A0C9WJ92"/>
<proteinExistence type="predicted"/>
<reference evidence="2 3" key="1">
    <citation type="submission" date="2014-04" db="EMBL/GenBank/DDBJ databases">
        <authorList>
            <consortium name="DOE Joint Genome Institute"/>
            <person name="Kuo A."/>
            <person name="Kohler A."/>
            <person name="Nagy L.G."/>
            <person name="Floudas D."/>
            <person name="Copeland A."/>
            <person name="Barry K.W."/>
            <person name="Cichocki N."/>
            <person name="Veneault-Fourrey C."/>
            <person name="LaButti K."/>
            <person name="Lindquist E.A."/>
            <person name="Lipzen A."/>
            <person name="Lundell T."/>
            <person name="Morin E."/>
            <person name="Murat C."/>
            <person name="Sun H."/>
            <person name="Tunlid A."/>
            <person name="Henrissat B."/>
            <person name="Grigoriev I.V."/>
            <person name="Hibbett D.S."/>
            <person name="Martin F."/>
            <person name="Nordberg H.P."/>
            <person name="Cantor M.N."/>
            <person name="Hua S.X."/>
        </authorList>
    </citation>
    <scope>NUCLEOTIDE SEQUENCE [LARGE SCALE GENOMIC DNA]</scope>
    <source>
        <strain evidence="2 3">LaAM-08-1</strain>
    </source>
</reference>
<dbReference type="HOGENOM" id="CLU_804275_0_0_1"/>
<evidence type="ECO:0000313" key="2">
    <source>
        <dbReference type="EMBL" id="KIJ94289.1"/>
    </source>
</evidence>
<dbReference type="Proteomes" id="UP000054477">
    <property type="component" value="Unassembled WGS sequence"/>
</dbReference>